<dbReference type="GO" id="GO:0030246">
    <property type="term" value="F:carbohydrate binding"/>
    <property type="evidence" value="ECO:0007669"/>
    <property type="project" value="InterPro"/>
</dbReference>
<feature type="domain" description="NOMO C-terminal transthyretin-like" evidence="15">
    <location>
        <begin position="1031"/>
        <end position="1124"/>
    </location>
</feature>
<evidence type="ECO:0000256" key="8">
    <source>
        <dbReference type="ARBA" id="ARBA00056484"/>
    </source>
</evidence>
<reference evidence="19 20" key="1">
    <citation type="journal article" date="2019" name="Mol. Ecol. Resour.">
        <title>Improving Illumina assemblies with Hi-C and long reads: an example with the North African dromedary.</title>
        <authorList>
            <person name="Elbers J.P."/>
            <person name="Rogers M.F."/>
            <person name="Perelman P.L."/>
            <person name="Proskuryakova A.A."/>
            <person name="Serdyukova N.A."/>
            <person name="Johnson W.E."/>
            <person name="Horin P."/>
            <person name="Corander J."/>
            <person name="Murphy D."/>
            <person name="Burger P.A."/>
        </authorList>
    </citation>
    <scope>NUCLEOTIDE SEQUENCE [LARGE SCALE GENOMIC DNA]</scope>
    <source>
        <strain evidence="19">Drom800</strain>
        <tissue evidence="19">Blood</tissue>
    </source>
</reference>
<comment type="caution">
    <text evidence="19">The sequence shown here is derived from an EMBL/GenBank/DDBJ whole genome shotgun (WGS) entry which is preliminary data.</text>
</comment>
<accession>A0A5N4CXE5</accession>
<evidence type="ECO:0000256" key="6">
    <source>
        <dbReference type="ARBA" id="ARBA00023136"/>
    </source>
</evidence>
<evidence type="ECO:0000256" key="2">
    <source>
        <dbReference type="ARBA" id="ARBA00022692"/>
    </source>
</evidence>
<dbReference type="InterPro" id="IPR055073">
    <property type="entry name" value="NOMO1-like_9th"/>
</dbReference>
<comment type="subcellular location">
    <subcellularLocation>
        <location evidence="1">Endoplasmic reticulum membrane</location>
        <topology evidence="1">Single-pass type I membrane protein</topology>
    </subcellularLocation>
</comment>
<evidence type="ECO:0000259" key="13">
    <source>
        <dbReference type="Pfam" id="PF22904"/>
    </source>
</evidence>
<dbReference type="PANTHER" id="PTHR23303">
    <property type="entry name" value="CARBOXYPEPTIDASE REGULATORY REGION-CONTAINING"/>
    <property type="match status" value="1"/>
</dbReference>
<dbReference type="Pfam" id="PF13620">
    <property type="entry name" value="CarboxypepD_reg"/>
    <property type="match status" value="1"/>
</dbReference>
<dbReference type="Pfam" id="PF22904">
    <property type="entry name" value="NOMO1-like_2nd"/>
    <property type="match status" value="2"/>
</dbReference>
<dbReference type="GO" id="GO:0043022">
    <property type="term" value="F:ribosome binding"/>
    <property type="evidence" value="ECO:0007669"/>
    <property type="project" value="UniProtKB-ARBA"/>
</dbReference>
<evidence type="ECO:0000259" key="12">
    <source>
        <dbReference type="Pfam" id="PF22902"/>
    </source>
</evidence>
<evidence type="ECO:0000259" key="16">
    <source>
        <dbReference type="Pfam" id="PF23193"/>
    </source>
</evidence>
<feature type="signal peptide" evidence="10">
    <location>
        <begin position="1"/>
        <end position="31"/>
    </location>
</feature>
<dbReference type="Proteomes" id="UP000299084">
    <property type="component" value="Unassembled WGS sequence"/>
</dbReference>
<dbReference type="Pfam" id="PF23660">
    <property type="entry name" value="NOMO_8th"/>
    <property type="match status" value="1"/>
</dbReference>
<keyword evidence="3 10" id="KW-0732">Signal</keyword>
<dbReference type="Pfam" id="PF22902">
    <property type="entry name" value="NOMO1-like_9th"/>
    <property type="match status" value="1"/>
</dbReference>
<keyword evidence="20" id="KW-1185">Reference proteome</keyword>
<feature type="chain" id="PRO_5024325969" evidence="10">
    <location>
        <begin position="32"/>
        <end position="1199"/>
    </location>
</feature>
<feature type="domain" description="NOMO third transthyretin-like" evidence="16">
    <location>
        <begin position="226"/>
        <end position="325"/>
    </location>
</feature>
<evidence type="ECO:0000256" key="7">
    <source>
        <dbReference type="ARBA" id="ARBA00023180"/>
    </source>
</evidence>
<sequence length="1199" mass="131521">MRECWAVGPPGPVVVAATVVLLLSGVGPARGSEDIVVGCGGFVKSDVEINYSLIEIKLYTKHGTLKYQTDCAPNNGYFMIPLYDKGDFILKIEPPLGWSFEPTTVELYVDGVSDICTKGGDINFVFTGFSVNGKVLSKGQPLGPAGVQVSLRNTGTEAKIQSTVTQPGGKFAFFKVLPGDYEILATHPTWALKEASTTVRVTNSNANAAGPLIVAGYNVSGSVRSDGEPMKGVKFLLFSSLVSREDVLGCNISPVPGFQPQDESLVYLCHAVSKEDGSFSFYSLPSGGYTVIPFYRGERITFDVAPSRLDFTVEHDSLKIEPVFHVMGFSVTGRVLNGPEGEGVPDAVVTLNNQIKVKTKADGSFRLENITTGTYTIHAQKEHLFFETVTIKIAPNTPQLADIIATGFSVCGQISIIRFPDTVKQMSKYKVVLSSQDKDKSLVTVETDAQGSFCFKAKPGTYKVQVMVPEAETRAGLTLKPQTLLLAVTDRPVMDVAFVQFLASVSGKVSCLDTCGDLLVTLQSMSRQGEKRSLQLSGTVNSMTFTFDNVLPGKYKISIMHEDWCWKNKSLEVEVLEDDVSAIEFRQTGYMLRCSLSHAITLEFYQDGNGPENVGIYNLSKGVNRFCLSKPGVYKVTPRSCHRFEQAFYTYDTSSPSILTLTAIRHHVLGTITTDKMMDVTVTIKSSIDSEPALVLGPLKSVQELRREQQLAGIESRRQEREKNGGEDSSGGRTKPPAQEMVDELQGPFSYDFSYWARSGEKITVTPSSKELLFYPPSMEATVSGESCPGKLIEIQGKAGLFLEGQIHPELEGVEIVISEKGASSPLITVFTDDKGAYSVGPLHSDLEYSVSSQKEGYIKAEDDQPLPGVLLSLSGGVFRSNLLTQDNGILTFSNLSPGQYYFKPMMKEFRFEPSSQMIEVQEGQNLKITITGYRTAYSCYGTVSSLNGEPEQGVAVEAVGQNDCSIYGEDTVTDEEGKFRLRGLLPGCEYHIQLKAEGNDHIERALPHHRVIAVGNNDIDDVNIIVFRQINQFDLSGNVITSSEYLPTLWVKLYKSDNLDNPIQTVSLGQSLFFHFPPLLRDGQNYVVLLDSTLPRSQYDYVLPQVSFTAVGYHKHITLIFNPTRKLPEQDIAQGSYIALPLTLLVLLAGYNHNKLIPLLLQLTSRLQGVRALGQAASDTSGPEDAKRQAKKQKTRRT</sequence>
<dbReference type="Pfam" id="PF23141">
    <property type="entry name" value="Ig_NOMO"/>
    <property type="match status" value="1"/>
</dbReference>
<dbReference type="FunFam" id="2.60.40.1120:FF:000001">
    <property type="entry name" value="Nodal modulator 1"/>
    <property type="match status" value="1"/>
</dbReference>
<feature type="region of interest" description="Disordered" evidence="9">
    <location>
        <begin position="711"/>
        <end position="739"/>
    </location>
</feature>
<dbReference type="InterPro" id="IPR056190">
    <property type="entry name" value="NOMO_5th"/>
</dbReference>
<keyword evidence="2" id="KW-0812">Transmembrane</keyword>
<dbReference type="Gene3D" id="2.60.40.1120">
    <property type="entry name" value="Carboxypeptidase-like, regulatory domain"/>
    <property type="match status" value="2"/>
</dbReference>
<dbReference type="InterPro" id="IPR055074">
    <property type="entry name" value="NOMO1-3_2nd"/>
</dbReference>
<dbReference type="InterPro" id="IPR051417">
    <property type="entry name" value="SDr/BOS_complex"/>
</dbReference>
<feature type="domain" description="NOMO second beta-sandwich" evidence="13">
    <location>
        <begin position="504"/>
        <end position="581"/>
    </location>
</feature>
<dbReference type="STRING" id="9838.ENSCDRP00005022575"/>
<dbReference type="SUPFAM" id="SSF49464">
    <property type="entry name" value="Carboxypeptidase regulatory domain-like"/>
    <property type="match status" value="1"/>
</dbReference>
<keyword evidence="4" id="KW-0256">Endoplasmic reticulum</keyword>
<dbReference type="GO" id="GO:0160063">
    <property type="term" value="P:multi-pass transmembrane protein insertion into ER membrane"/>
    <property type="evidence" value="ECO:0007669"/>
    <property type="project" value="UniProtKB-ARBA"/>
</dbReference>
<feature type="domain" description="NOMO eighth prealbumin-like" evidence="18">
    <location>
        <begin position="747"/>
        <end position="798"/>
    </location>
</feature>
<feature type="domain" description="NOMO fifth transthyretin-like" evidence="17">
    <location>
        <begin position="409"/>
        <end position="498"/>
    </location>
</feature>
<dbReference type="AlphaFoldDB" id="A0A5N4CXE5"/>
<dbReference type="SUPFAM" id="SSF49452">
    <property type="entry name" value="Starch-binding domain-like"/>
    <property type="match status" value="3"/>
</dbReference>
<evidence type="ECO:0000256" key="3">
    <source>
        <dbReference type="ARBA" id="ARBA00022729"/>
    </source>
</evidence>
<evidence type="ECO:0000256" key="10">
    <source>
        <dbReference type="SAM" id="SignalP"/>
    </source>
</evidence>
<feature type="region of interest" description="Disordered" evidence="9">
    <location>
        <begin position="1175"/>
        <end position="1199"/>
    </location>
</feature>
<dbReference type="InterPro" id="IPR055075">
    <property type="entry name" value="NOMO-like_N"/>
</dbReference>
<feature type="compositionally biased region" description="Basic and acidic residues" evidence="9">
    <location>
        <begin position="711"/>
        <end position="726"/>
    </location>
</feature>
<feature type="domain" description="NOMO seventh transthyretin-like" evidence="14">
    <location>
        <begin position="592"/>
        <end position="664"/>
    </location>
</feature>
<evidence type="ECO:0000259" key="11">
    <source>
        <dbReference type="Pfam" id="PF22898"/>
    </source>
</evidence>
<dbReference type="Pfam" id="PF22898">
    <property type="entry name" value="NOMO1-like_1st"/>
    <property type="match status" value="1"/>
</dbReference>
<dbReference type="GO" id="GO:0005789">
    <property type="term" value="C:endoplasmic reticulum membrane"/>
    <property type="evidence" value="ECO:0007669"/>
    <property type="project" value="UniProtKB-SubCell"/>
</dbReference>
<feature type="domain" description="NOMO-like ninth beta-sandwich" evidence="12">
    <location>
        <begin position="799"/>
        <end position="859"/>
    </location>
</feature>
<protein>
    <submittedName>
        <fullName evidence="19">Nodal modulator 3</fullName>
    </submittedName>
</protein>
<evidence type="ECO:0000256" key="4">
    <source>
        <dbReference type="ARBA" id="ARBA00022824"/>
    </source>
</evidence>
<feature type="domain" description="NOMO-like N-terminal beta-sandwich" evidence="11">
    <location>
        <begin position="40"/>
        <end position="124"/>
    </location>
</feature>
<evidence type="ECO:0000256" key="5">
    <source>
        <dbReference type="ARBA" id="ARBA00022989"/>
    </source>
</evidence>
<dbReference type="InterPro" id="IPR008969">
    <property type="entry name" value="CarboxyPept-like_regulatory"/>
</dbReference>
<evidence type="ECO:0000256" key="9">
    <source>
        <dbReference type="SAM" id="MobiDB-lite"/>
    </source>
</evidence>
<proteinExistence type="predicted"/>
<evidence type="ECO:0000256" key="1">
    <source>
        <dbReference type="ARBA" id="ARBA00004115"/>
    </source>
</evidence>
<keyword evidence="6" id="KW-0472">Membrane</keyword>
<dbReference type="InterPro" id="IPR056319">
    <property type="entry name" value="NOMO_7th"/>
</dbReference>
<evidence type="ECO:0000259" key="15">
    <source>
        <dbReference type="Pfam" id="PF23192"/>
    </source>
</evidence>
<keyword evidence="7" id="KW-0325">Glycoprotein</keyword>
<evidence type="ECO:0000259" key="18">
    <source>
        <dbReference type="Pfam" id="PF23660"/>
    </source>
</evidence>
<evidence type="ECO:0000259" key="17">
    <source>
        <dbReference type="Pfam" id="PF23194"/>
    </source>
</evidence>
<feature type="compositionally biased region" description="Basic residues" evidence="9">
    <location>
        <begin position="1190"/>
        <end position="1199"/>
    </location>
</feature>
<dbReference type="InterPro" id="IPR056191">
    <property type="entry name" value="NOMO_12th"/>
</dbReference>
<dbReference type="Pfam" id="PF23194">
    <property type="entry name" value="NOMO_5th"/>
    <property type="match status" value="1"/>
</dbReference>
<comment type="function">
    <text evidence="8">Component of the multi-pass translocon (MPT) complex that mediates insertion of multi-pass membrane proteins into the lipid bilayer of membranes. The MPT complex takes over after the SEC61 complex: following membrane insertion of the first few transmembrane segments of proteins by the SEC61 complex, the MPT complex occludes the lateral gate of the SEC61 complex to promote insertion of subsequent transmembrane regions.</text>
</comment>
<evidence type="ECO:0000313" key="20">
    <source>
        <dbReference type="Proteomes" id="UP000299084"/>
    </source>
</evidence>
<feature type="domain" description="NOMO second beta-sandwich" evidence="13">
    <location>
        <begin position="126"/>
        <end position="214"/>
    </location>
</feature>
<dbReference type="GO" id="GO:0160064">
    <property type="term" value="C:multi-pass translocon complex"/>
    <property type="evidence" value="ECO:0007669"/>
    <property type="project" value="UniProtKB-ARBA"/>
</dbReference>
<gene>
    <name evidence="19" type="ORF">Cadr_000024054</name>
</gene>
<dbReference type="InterPro" id="IPR056187">
    <property type="entry name" value="NOMO_8th"/>
</dbReference>
<dbReference type="PANTHER" id="PTHR23303:SF14">
    <property type="entry name" value="BOS COMPLEX SUBUNIT NOMO1-RELATED"/>
    <property type="match status" value="1"/>
</dbReference>
<name>A0A5N4CXE5_CAMDR</name>
<dbReference type="Pfam" id="PF23192">
    <property type="entry name" value="NOMO_12th"/>
    <property type="match status" value="1"/>
</dbReference>
<dbReference type="InterPro" id="IPR056189">
    <property type="entry name" value="NOMO_3rd"/>
</dbReference>
<organism evidence="19 20">
    <name type="scientific">Camelus dromedarius</name>
    <name type="common">Dromedary</name>
    <name type="synonym">Arabian camel</name>
    <dbReference type="NCBI Taxonomy" id="9838"/>
    <lineage>
        <taxon>Eukaryota</taxon>
        <taxon>Metazoa</taxon>
        <taxon>Chordata</taxon>
        <taxon>Craniata</taxon>
        <taxon>Vertebrata</taxon>
        <taxon>Euteleostomi</taxon>
        <taxon>Mammalia</taxon>
        <taxon>Eutheria</taxon>
        <taxon>Laurasiatheria</taxon>
        <taxon>Artiodactyla</taxon>
        <taxon>Tylopoda</taxon>
        <taxon>Camelidae</taxon>
        <taxon>Camelus</taxon>
    </lineage>
</organism>
<dbReference type="Pfam" id="PF23193">
    <property type="entry name" value="NOMO_3rd"/>
    <property type="match status" value="1"/>
</dbReference>
<dbReference type="EMBL" id="JWIN03000018">
    <property type="protein sequence ID" value="KAB1263530.1"/>
    <property type="molecule type" value="Genomic_DNA"/>
</dbReference>
<keyword evidence="5" id="KW-1133">Transmembrane helix</keyword>
<evidence type="ECO:0000259" key="14">
    <source>
        <dbReference type="Pfam" id="PF23141"/>
    </source>
</evidence>
<dbReference type="InterPro" id="IPR013784">
    <property type="entry name" value="Carb-bd-like_fold"/>
</dbReference>
<evidence type="ECO:0000313" key="19">
    <source>
        <dbReference type="EMBL" id="KAB1263530.1"/>
    </source>
</evidence>